<evidence type="ECO:0000256" key="3">
    <source>
        <dbReference type="ARBA" id="ARBA00012729"/>
    </source>
</evidence>
<evidence type="ECO:0000256" key="1">
    <source>
        <dbReference type="ARBA" id="ARBA00000822"/>
    </source>
</evidence>
<dbReference type="GO" id="GO:0009277">
    <property type="term" value="C:fungal-type cell wall"/>
    <property type="evidence" value="ECO:0007669"/>
    <property type="project" value="TreeGrafter"/>
</dbReference>
<keyword evidence="13" id="KW-0812">Transmembrane</keyword>
<evidence type="ECO:0000256" key="5">
    <source>
        <dbReference type="ARBA" id="ARBA00022679"/>
    </source>
</evidence>
<keyword evidence="5" id="KW-0808">Transferase</keyword>
<comment type="similarity">
    <text evidence="12">Belongs to the glycosyl hydrolase 16 family. CRH1 subfamily.</text>
</comment>
<feature type="domain" description="GH16" evidence="15">
    <location>
        <begin position="30"/>
        <end position="241"/>
    </location>
</feature>
<keyword evidence="11" id="KW-0961">Cell wall biogenesis/degradation</keyword>
<dbReference type="PANTHER" id="PTHR10963:SF27">
    <property type="entry name" value="GLYCOSIDASE-RELATED"/>
    <property type="match status" value="1"/>
</dbReference>
<organism evidence="16 17">
    <name type="scientific">Pleomassaria siparia CBS 279.74</name>
    <dbReference type="NCBI Taxonomy" id="1314801"/>
    <lineage>
        <taxon>Eukaryota</taxon>
        <taxon>Fungi</taxon>
        <taxon>Dikarya</taxon>
        <taxon>Ascomycota</taxon>
        <taxon>Pezizomycotina</taxon>
        <taxon>Dothideomycetes</taxon>
        <taxon>Pleosporomycetidae</taxon>
        <taxon>Pleosporales</taxon>
        <taxon>Pleomassariaceae</taxon>
        <taxon>Pleomassaria</taxon>
    </lineage>
</organism>
<dbReference type="InterPro" id="IPR013320">
    <property type="entry name" value="ConA-like_dom_sf"/>
</dbReference>
<dbReference type="Proteomes" id="UP000799428">
    <property type="component" value="Unassembled WGS sequence"/>
</dbReference>
<evidence type="ECO:0000256" key="11">
    <source>
        <dbReference type="ARBA" id="ARBA00023316"/>
    </source>
</evidence>
<reference evidence="16" key="1">
    <citation type="journal article" date="2020" name="Stud. Mycol.">
        <title>101 Dothideomycetes genomes: a test case for predicting lifestyles and emergence of pathogens.</title>
        <authorList>
            <person name="Haridas S."/>
            <person name="Albert R."/>
            <person name="Binder M."/>
            <person name="Bloem J."/>
            <person name="Labutti K."/>
            <person name="Salamov A."/>
            <person name="Andreopoulos B."/>
            <person name="Baker S."/>
            <person name="Barry K."/>
            <person name="Bills G."/>
            <person name="Bluhm B."/>
            <person name="Cannon C."/>
            <person name="Castanera R."/>
            <person name="Culley D."/>
            <person name="Daum C."/>
            <person name="Ezra D."/>
            <person name="Gonzalez J."/>
            <person name="Henrissat B."/>
            <person name="Kuo A."/>
            <person name="Liang C."/>
            <person name="Lipzen A."/>
            <person name="Lutzoni F."/>
            <person name="Magnuson J."/>
            <person name="Mondo S."/>
            <person name="Nolan M."/>
            <person name="Ohm R."/>
            <person name="Pangilinan J."/>
            <person name="Park H.-J."/>
            <person name="Ramirez L."/>
            <person name="Alfaro M."/>
            <person name="Sun H."/>
            <person name="Tritt A."/>
            <person name="Yoshinaga Y."/>
            <person name="Zwiers L.-H."/>
            <person name="Turgeon B."/>
            <person name="Goodwin S."/>
            <person name="Spatafora J."/>
            <person name="Crous P."/>
            <person name="Grigoriev I."/>
        </authorList>
    </citation>
    <scope>NUCLEOTIDE SEQUENCE</scope>
    <source>
        <strain evidence="16">CBS 279.74</strain>
    </source>
</reference>
<dbReference type="Gene3D" id="2.60.120.200">
    <property type="match status" value="1"/>
</dbReference>
<proteinExistence type="inferred from homology"/>
<dbReference type="PROSITE" id="PS51762">
    <property type="entry name" value="GH16_2"/>
    <property type="match status" value="1"/>
</dbReference>
<keyword evidence="10" id="KW-0326">Glycosidase</keyword>
<dbReference type="GO" id="GO:0016757">
    <property type="term" value="F:glycosyltransferase activity"/>
    <property type="evidence" value="ECO:0007669"/>
    <property type="project" value="UniProtKB-KW"/>
</dbReference>
<sequence length="366" mass="40600">MVSSTLSAVALLAAFLPTALAQTYTACNPLNQTGCPNMPALGANATFNFNETWNTDIWTKANQGTVERTDKGTYFKVARSGDSAQLKSKFYMLFGRLEIVLKAAPGVGIVSSAILQSECLDEIDWEFLGVNNTRTYTNYYGKGNMTDLTRGKDYESDATQDDFHNYTIDWTKDRIQWWMDGKMLRQLNEDEALGGKNYPQTPMNIRIGAWAGGDPAKNSKGTVEWAGGEVDFSKGPFSMVIQDVYAQDYTSAKEYSWADMDSSGDWEKVKVIEGKSEAIETIEQPHGVRNRFGALSKNAKIGIAVGVVGFFLIAGLLGLAYFIKQRRAGRREFLAYQAQQDKENADLLQYKQEATGPMRNGGYGRI</sequence>
<comment type="catalytic activity">
    <reaction evidence="1">
        <text>Random endo-hydrolysis of N-acetyl-beta-D-glucosaminide (1-&gt;4)-beta-linkages in chitin and chitodextrins.</text>
        <dbReference type="EC" id="3.2.1.14"/>
    </reaction>
</comment>
<dbReference type="InterPro" id="IPR000757">
    <property type="entry name" value="Beta-glucanase-like"/>
</dbReference>
<dbReference type="InterPro" id="IPR050546">
    <property type="entry name" value="Glycosyl_Hydrlase_16"/>
</dbReference>
<evidence type="ECO:0000256" key="10">
    <source>
        <dbReference type="ARBA" id="ARBA00023295"/>
    </source>
</evidence>
<evidence type="ECO:0000256" key="8">
    <source>
        <dbReference type="ARBA" id="ARBA00023136"/>
    </source>
</evidence>
<evidence type="ECO:0000313" key="17">
    <source>
        <dbReference type="Proteomes" id="UP000799428"/>
    </source>
</evidence>
<dbReference type="GO" id="GO:0031505">
    <property type="term" value="P:fungal-type cell wall organization"/>
    <property type="evidence" value="ECO:0007669"/>
    <property type="project" value="TreeGrafter"/>
</dbReference>
<feature type="transmembrane region" description="Helical" evidence="13">
    <location>
        <begin position="301"/>
        <end position="323"/>
    </location>
</feature>
<keyword evidence="4" id="KW-0328">Glycosyltransferase</keyword>
<dbReference type="EMBL" id="MU005765">
    <property type="protein sequence ID" value="KAF2713534.1"/>
    <property type="molecule type" value="Genomic_DNA"/>
</dbReference>
<dbReference type="Pfam" id="PF00722">
    <property type="entry name" value="Glyco_hydro_16"/>
    <property type="match status" value="1"/>
</dbReference>
<evidence type="ECO:0000256" key="9">
    <source>
        <dbReference type="ARBA" id="ARBA00023180"/>
    </source>
</evidence>
<evidence type="ECO:0000313" key="16">
    <source>
        <dbReference type="EMBL" id="KAF2713534.1"/>
    </source>
</evidence>
<dbReference type="OrthoDB" id="4781at2759"/>
<evidence type="ECO:0000256" key="7">
    <source>
        <dbReference type="ARBA" id="ARBA00022801"/>
    </source>
</evidence>
<keyword evidence="8 13" id="KW-0472">Membrane</keyword>
<evidence type="ECO:0000256" key="12">
    <source>
        <dbReference type="ARBA" id="ARBA00038074"/>
    </source>
</evidence>
<accession>A0A6G1KL19</accession>
<keyword evidence="7 16" id="KW-0378">Hydrolase</keyword>
<feature type="chain" id="PRO_5026211010" description="chitinase" evidence="14">
    <location>
        <begin position="22"/>
        <end position="366"/>
    </location>
</feature>
<dbReference type="SUPFAM" id="SSF49899">
    <property type="entry name" value="Concanavalin A-like lectins/glucanases"/>
    <property type="match status" value="1"/>
</dbReference>
<gene>
    <name evidence="16" type="ORF">K504DRAFT_479277</name>
</gene>
<dbReference type="GO" id="GO:0008843">
    <property type="term" value="F:endochitinase activity"/>
    <property type="evidence" value="ECO:0007669"/>
    <property type="project" value="UniProtKB-EC"/>
</dbReference>
<dbReference type="CDD" id="cd02183">
    <property type="entry name" value="GH16_fungal_CRH1_transglycosylase"/>
    <property type="match status" value="1"/>
</dbReference>
<evidence type="ECO:0000256" key="13">
    <source>
        <dbReference type="SAM" id="Phobius"/>
    </source>
</evidence>
<keyword evidence="13" id="KW-1133">Transmembrane helix</keyword>
<evidence type="ECO:0000256" key="4">
    <source>
        <dbReference type="ARBA" id="ARBA00022676"/>
    </source>
</evidence>
<evidence type="ECO:0000256" key="14">
    <source>
        <dbReference type="SAM" id="SignalP"/>
    </source>
</evidence>
<protein>
    <recommendedName>
        <fullName evidence="3">chitinase</fullName>
        <ecNumber evidence="3">3.2.1.14</ecNumber>
    </recommendedName>
</protein>
<keyword evidence="9" id="KW-0325">Glycoprotein</keyword>
<dbReference type="GO" id="GO:0016020">
    <property type="term" value="C:membrane"/>
    <property type="evidence" value="ECO:0007669"/>
    <property type="project" value="UniProtKB-SubCell"/>
</dbReference>
<comment type="subcellular location">
    <subcellularLocation>
        <location evidence="2">Membrane</location>
    </subcellularLocation>
</comment>
<keyword evidence="17" id="KW-1185">Reference proteome</keyword>
<dbReference type="GO" id="GO:0005975">
    <property type="term" value="P:carbohydrate metabolic process"/>
    <property type="evidence" value="ECO:0007669"/>
    <property type="project" value="InterPro"/>
</dbReference>
<dbReference type="PANTHER" id="PTHR10963">
    <property type="entry name" value="GLYCOSYL HYDROLASE-RELATED"/>
    <property type="match status" value="1"/>
</dbReference>
<dbReference type="EC" id="3.2.1.14" evidence="3"/>
<keyword evidence="6 14" id="KW-0732">Signal</keyword>
<evidence type="ECO:0000256" key="6">
    <source>
        <dbReference type="ARBA" id="ARBA00022729"/>
    </source>
</evidence>
<evidence type="ECO:0000259" key="15">
    <source>
        <dbReference type="PROSITE" id="PS51762"/>
    </source>
</evidence>
<dbReference type="AlphaFoldDB" id="A0A6G1KL19"/>
<name>A0A6G1KL19_9PLEO</name>
<evidence type="ECO:0000256" key="2">
    <source>
        <dbReference type="ARBA" id="ARBA00004370"/>
    </source>
</evidence>
<feature type="signal peptide" evidence="14">
    <location>
        <begin position="1"/>
        <end position="21"/>
    </location>
</feature>